<evidence type="ECO:0000313" key="14">
    <source>
        <dbReference type="EMBL" id="CBE67177.1"/>
    </source>
</evidence>
<evidence type="ECO:0000256" key="4">
    <source>
        <dbReference type="ARBA" id="ARBA00022692"/>
    </source>
</evidence>
<dbReference type="InterPro" id="IPR022813">
    <property type="entry name" value="SecD/SecF_arch_bac"/>
</dbReference>
<comment type="similarity">
    <text evidence="11">In the N-terminal section; belongs to the SecD/SecF family. SecD subfamily.</text>
</comment>
<feature type="transmembrane region" description="Helical" evidence="12">
    <location>
        <begin position="268"/>
        <end position="292"/>
    </location>
</feature>
<dbReference type="Pfam" id="PF07549">
    <property type="entry name" value="Sec_GG"/>
    <property type="match status" value="1"/>
</dbReference>
<dbReference type="GO" id="GO:0015450">
    <property type="term" value="F:protein-transporting ATPase activity"/>
    <property type="evidence" value="ECO:0007669"/>
    <property type="project" value="InterPro"/>
</dbReference>
<feature type="transmembrane region" description="Helical" evidence="12">
    <location>
        <begin position="192"/>
        <end position="213"/>
    </location>
</feature>
<evidence type="ECO:0000256" key="8">
    <source>
        <dbReference type="ARBA" id="ARBA00023136"/>
    </source>
</evidence>
<dbReference type="InterPro" id="IPR005665">
    <property type="entry name" value="SecF_bac"/>
</dbReference>
<dbReference type="InterPro" id="IPR055344">
    <property type="entry name" value="SecD_SecF_C_bact"/>
</dbReference>
<dbReference type="GO" id="GO:0065002">
    <property type="term" value="P:intracellular protein transmembrane transport"/>
    <property type="evidence" value="ECO:0007669"/>
    <property type="project" value="UniProtKB-UniRule"/>
</dbReference>
<evidence type="ECO:0000256" key="9">
    <source>
        <dbReference type="ARBA" id="ARBA00059018"/>
    </source>
</evidence>
<dbReference type="PRINTS" id="PR01755">
    <property type="entry name" value="SECFTRNLCASE"/>
</dbReference>
<keyword evidence="8 12" id="KW-0472">Membrane</keyword>
<feature type="transmembrane region" description="Helical" evidence="12">
    <location>
        <begin position="244"/>
        <end position="262"/>
    </location>
</feature>
<gene>
    <name evidence="12 14" type="primary">secF</name>
    <name evidence="14" type="ORF">DAMO_0056</name>
</gene>
<dbReference type="SUPFAM" id="SSF82866">
    <property type="entry name" value="Multidrug efflux transporter AcrB transmembrane domain"/>
    <property type="match status" value="1"/>
</dbReference>
<dbReference type="NCBIfam" id="TIGR00916">
    <property type="entry name" value="2A0604s01"/>
    <property type="match status" value="1"/>
</dbReference>
<evidence type="ECO:0000256" key="6">
    <source>
        <dbReference type="ARBA" id="ARBA00022989"/>
    </source>
</evidence>
<feature type="domain" description="Protein export membrane protein SecD/SecF C-terminal" evidence="13">
    <location>
        <begin position="126"/>
        <end position="295"/>
    </location>
</feature>
<dbReference type="AlphaFoldDB" id="D5MHP4"/>
<dbReference type="STRING" id="671143.DAMO_0056"/>
<accession>D5MHP4</accession>
<dbReference type="FunFam" id="1.20.1640.10:FF:000024">
    <property type="entry name" value="Multifunctional fusion protein"/>
    <property type="match status" value="1"/>
</dbReference>
<protein>
    <recommendedName>
        <fullName evidence="12">Protein-export membrane protein SecF</fullName>
    </recommendedName>
</protein>
<feature type="transmembrane region" description="Helical" evidence="12">
    <location>
        <begin position="140"/>
        <end position="158"/>
    </location>
</feature>
<dbReference type="InterPro" id="IPR022645">
    <property type="entry name" value="SecD/SecF_bac"/>
</dbReference>
<dbReference type="EMBL" id="FP565575">
    <property type="protein sequence ID" value="CBE67177.1"/>
    <property type="molecule type" value="Genomic_DNA"/>
</dbReference>
<evidence type="ECO:0000256" key="10">
    <source>
        <dbReference type="ARBA" id="ARBA00060856"/>
    </source>
</evidence>
<proteinExistence type="inferred from homology"/>
<comment type="similarity">
    <text evidence="10">In the C-terminal section; belongs to the SecD/SecF family. SecF subfamily.</text>
</comment>
<dbReference type="InterPro" id="IPR022646">
    <property type="entry name" value="SecD/SecF_CS"/>
</dbReference>
<evidence type="ECO:0000256" key="1">
    <source>
        <dbReference type="ARBA" id="ARBA00004651"/>
    </source>
</evidence>
<reference evidence="14 15" key="1">
    <citation type="journal article" date="2010" name="Nature">
        <title>Nitrite-driven anaerobic methane oxidation by oxygenic bacteria.</title>
        <authorList>
            <person name="Ettwig K.F."/>
            <person name="Butler M.K."/>
            <person name="Le Paslier D."/>
            <person name="Pelletier E."/>
            <person name="Mangenot S."/>
            <person name="Kuypers M.M.M."/>
            <person name="Schreiber F."/>
            <person name="Dutilh B.E."/>
            <person name="Zedelius J."/>
            <person name="de Beer D."/>
            <person name="Gloerich J."/>
            <person name="Wessels H.J.C.T."/>
            <person name="van Allen T."/>
            <person name="Luesken F."/>
            <person name="Wu M."/>
            <person name="van de Pas-Schoonen K.T."/>
            <person name="Op den Camp H.J.M."/>
            <person name="Janssen-Megens E.M."/>
            <person name="Francoijs K-J."/>
            <person name="Stunnenberg H."/>
            <person name="Weissenbach J."/>
            <person name="Jetten M.S.M."/>
            <person name="Strous M."/>
        </authorList>
    </citation>
    <scope>NUCLEOTIDE SEQUENCE [LARGE SCALE GENOMIC DNA]</scope>
</reference>
<name>D5MHP4_METO1</name>
<dbReference type="NCBIfam" id="TIGR00966">
    <property type="entry name" value="transloc_SecF"/>
    <property type="match status" value="1"/>
</dbReference>
<dbReference type="Gene3D" id="1.20.1640.10">
    <property type="entry name" value="Multidrug efflux transporter AcrB transmembrane domain"/>
    <property type="match status" value="1"/>
</dbReference>
<evidence type="ECO:0000256" key="5">
    <source>
        <dbReference type="ARBA" id="ARBA00022927"/>
    </source>
</evidence>
<dbReference type="KEGG" id="mox:DAMO_0056"/>
<evidence type="ECO:0000256" key="7">
    <source>
        <dbReference type="ARBA" id="ARBA00023010"/>
    </source>
</evidence>
<dbReference type="PATRIC" id="fig|671143.5.peg.47"/>
<dbReference type="PANTHER" id="PTHR30081:SF8">
    <property type="entry name" value="PROTEIN TRANSLOCASE SUBUNIT SECF"/>
    <property type="match status" value="1"/>
</dbReference>
<keyword evidence="5 12" id="KW-0653">Protein transport</keyword>
<organism evidence="14 15">
    <name type="scientific">Methylomirabilis oxygeniifera</name>
    <dbReference type="NCBI Taxonomy" id="671143"/>
    <lineage>
        <taxon>Bacteria</taxon>
        <taxon>Candidatus Methylomirabilota</taxon>
        <taxon>Candidatus Methylomirabilia</taxon>
        <taxon>Candidatus Methylomirabilales</taxon>
        <taxon>Candidatus Methylomirabilaceae</taxon>
        <taxon>Candidatus Methylomirabilis</taxon>
    </lineage>
</organism>
<dbReference type="Pfam" id="PF02355">
    <property type="entry name" value="SecD_SecF_C"/>
    <property type="match status" value="1"/>
</dbReference>
<comment type="subunit">
    <text evidence="12">Forms a complex with SecD. Part of the essential Sec protein translocation apparatus which comprises SecA, SecYEG and auxiliary proteins SecDF. Other proteins may also be involved.</text>
</comment>
<evidence type="ECO:0000256" key="12">
    <source>
        <dbReference type="HAMAP-Rule" id="MF_01464"/>
    </source>
</evidence>
<dbReference type="HAMAP" id="MF_01464_B">
    <property type="entry name" value="SecF_B"/>
    <property type="match status" value="1"/>
</dbReference>
<feature type="transmembrane region" description="Helical" evidence="12">
    <location>
        <begin position="18"/>
        <end position="38"/>
    </location>
</feature>
<dbReference type="InterPro" id="IPR048634">
    <property type="entry name" value="SecD_SecF_C"/>
</dbReference>
<dbReference type="PANTHER" id="PTHR30081">
    <property type="entry name" value="PROTEIN-EXPORT MEMBRANE PROTEIN SEC"/>
    <property type="match status" value="1"/>
</dbReference>
<sequence>MIEILGKTQIDFVAWRRIAFAVSSVLCLLGVISIIQIGRGAANLGIDFAGGTSVQLKFNKPVELGQVRALLAENGLRDSEPQQFAEGDRIMVRLKRAEDSRVGMAQRVQDIFVKALPDNPFVVEGTNEVGPAIGKDLQKAALWAIAISMLGIIAYIAWRFEFKFGVAAAIATLHDVLAVLGLFMILNREITLLIITALLTLAGYSLTDTVVVFDRIRENLRDRRKESLGEIINQSINEVLSRTTVTSLTVLLVLLALFLLGGEVLHDFSLALIAGVCVGTYSSWFVASPIVYEWRIREHARVKTPVKAKAKG</sequence>
<comment type="similarity">
    <text evidence="12">Belongs to the SecD/SecF family. SecF subfamily.</text>
</comment>
<keyword evidence="6 12" id="KW-1133">Transmembrane helix</keyword>
<feature type="transmembrane region" description="Helical" evidence="12">
    <location>
        <begin position="165"/>
        <end position="186"/>
    </location>
</feature>
<dbReference type="eggNOG" id="COG0341">
    <property type="taxonomic scope" value="Bacteria"/>
</dbReference>
<evidence type="ECO:0000259" key="13">
    <source>
        <dbReference type="Pfam" id="PF02355"/>
    </source>
</evidence>
<dbReference type="HOGENOM" id="CLU_050012_0_1_0"/>
<evidence type="ECO:0000256" key="3">
    <source>
        <dbReference type="ARBA" id="ARBA00022475"/>
    </source>
</evidence>
<dbReference type="Proteomes" id="UP000006898">
    <property type="component" value="Chromosome"/>
</dbReference>
<dbReference type="GO" id="GO:0006605">
    <property type="term" value="P:protein targeting"/>
    <property type="evidence" value="ECO:0007669"/>
    <property type="project" value="UniProtKB-UniRule"/>
</dbReference>
<evidence type="ECO:0000256" key="2">
    <source>
        <dbReference type="ARBA" id="ARBA00022448"/>
    </source>
</evidence>
<keyword evidence="4 12" id="KW-0812">Transmembrane</keyword>
<keyword evidence="7 12" id="KW-0811">Translocation</keyword>
<keyword evidence="2 12" id="KW-0813">Transport</keyword>
<dbReference type="GO" id="GO:0005886">
    <property type="term" value="C:plasma membrane"/>
    <property type="evidence" value="ECO:0007669"/>
    <property type="project" value="UniProtKB-SubCell"/>
</dbReference>
<keyword evidence="3 12" id="KW-1003">Cell membrane</keyword>
<evidence type="ECO:0000256" key="11">
    <source>
        <dbReference type="ARBA" id="ARBA00061053"/>
    </source>
</evidence>
<comment type="subcellular location">
    <subcellularLocation>
        <location evidence="1 12">Cell membrane</location>
        <topology evidence="1 12">Multi-pass membrane protein</topology>
    </subcellularLocation>
</comment>
<evidence type="ECO:0000313" key="15">
    <source>
        <dbReference type="Proteomes" id="UP000006898"/>
    </source>
</evidence>
<comment type="function">
    <text evidence="9 12">Part of the Sec protein translocase complex. Interacts with the SecYEG preprotein conducting channel. SecDF uses the proton motive force (PMF) to complete protein translocation after the ATP-dependent function of SecA.</text>
</comment>
<dbReference type="GO" id="GO:0043952">
    <property type="term" value="P:protein transport by the Sec complex"/>
    <property type="evidence" value="ECO:0007669"/>
    <property type="project" value="UniProtKB-UniRule"/>
</dbReference>